<protein>
    <submittedName>
        <fullName evidence="3">AAA family ATPase</fullName>
    </submittedName>
</protein>
<dbReference type="PANTHER" id="PTHR43384:SF4">
    <property type="entry name" value="CELLULOSE BIOSYNTHESIS PROTEIN BCSQ-RELATED"/>
    <property type="match status" value="1"/>
</dbReference>
<dbReference type="PANTHER" id="PTHR43384">
    <property type="entry name" value="SEPTUM SITE-DETERMINING PROTEIN MIND HOMOLOG, CHLOROPLASTIC-RELATED"/>
    <property type="match status" value="1"/>
</dbReference>
<dbReference type="Proteomes" id="UP001597399">
    <property type="component" value="Unassembled WGS sequence"/>
</dbReference>
<gene>
    <name evidence="3" type="ORF">ACFSUE_20125</name>
</gene>
<evidence type="ECO:0000313" key="3">
    <source>
        <dbReference type="EMBL" id="MFD2695917.1"/>
    </source>
</evidence>
<dbReference type="Pfam" id="PF10609">
    <property type="entry name" value="ParA"/>
    <property type="match status" value="1"/>
</dbReference>
<dbReference type="PIRSF" id="PIRSF003092">
    <property type="entry name" value="MinD"/>
    <property type="match status" value="1"/>
</dbReference>
<organism evidence="3 4">
    <name type="scientific">Sporolactobacillus shoreicorticis</name>
    <dbReference type="NCBI Taxonomy" id="1923877"/>
    <lineage>
        <taxon>Bacteria</taxon>
        <taxon>Bacillati</taxon>
        <taxon>Bacillota</taxon>
        <taxon>Bacilli</taxon>
        <taxon>Bacillales</taxon>
        <taxon>Sporolactobacillaceae</taxon>
        <taxon>Sporolactobacillus</taxon>
    </lineage>
</organism>
<dbReference type="InterPro" id="IPR033756">
    <property type="entry name" value="YlxH/NBP35"/>
</dbReference>
<dbReference type="InterPro" id="IPR027417">
    <property type="entry name" value="P-loop_NTPase"/>
</dbReference>
<evidence type="ECO:0000256" key="2">
    <source>
        <dbReference type="ARBA" id="ARBA00022840"/>
    </source>
</evidence>
<dbReference type="InterPro" id="IPR025501">
    <property type="entry name" value="MinD_FleN"/>
</dbReference>
<reference evidence="4" key="1">
    <citation type="journal article" date="2019" name="Int. J. Syst. Evol. Microbiol.">
        <title>The Global Catalogue of Microorganisms (GCM) 10K type strain sequencing project: providing services to taxonomists for standard genome sequencing and annotation.</title>
        <authorList>
            <consortium name="The Broad Institute Genomics Platform"/>
            <consortium name="The Broad Institute Genome Sequencing Center for Infectious Disease"/>
            <person name="Wu L."/>
            <person name="Ma J."/>
        </authorList>
    </citation>
    <scope>NUCLEOTIDE SEQUENCE [LARGE SCALE GENOMIC DNA]</scope>
    <source>
        <strain evidence="4">TISTR 2466</strain>
    </source>
</reference>
<proteinExistence type="predicted"/>
<sequence>MVNDQAEKLRMRISQEKDTSQTGLIIGVASGKGGVGKSVFCVNFALALGELNKKVLIIDLDVGMGNIEQLIDKNARNNVVNAIKSKLPFQDVQMVVTPNLSFIAGGTGLSSLFHMNQNYLYFFLEQLDQMKRQFDFILLDFGAGASTDMLHFMLAVNRLILITTPEPPAMADSYSLMKMVYALKKDLEISCVVNQIFNRREGIDAWKRLSSVADRFLGTSPTWLASLPRDHDLLMSVRKQIPCMLSRPRARYCIHMRLLARSFLAQCMGQVSHRKTATFTDKVRKYFGLLGRNGR</sequence>
<dbReference type="RefSeq" id="WP_253061486.1">
    <property type="nucleotide sequence ID" value="NZ_JAMXWM010000009.1"/>
</dbReference>
<dbReference type="Gene3D" id="3.40.50.300">
    <property type="entry name" value="P-loop containing nucleotide triphosphate hydrolases"/>
    <property type="match status" value="1"/>
</dbReference>
<name>A0ABW5SB65_9BACL</name>
<comment type="caution">
    <text evidence="3">The sequence shown here is derived from an EMBL/GenBank/DDBJ whole genome shotgun (WGS) entry which is preliminary data.</text>
</comment>
<evidence type="ECO:0000313" key="4">
    <source>
        <dbReference type="Proteomes" id="UP001597399"/>
    </source>
</evidence>
<dbReference type="EMBL" id="JBHUMQ010000056">
    <property type="protein sequence ID" value="MFD2695917.1"/>
    <property type="molecule type" value="Genomic_DNA"/>
</dbReference>
<dbReference type="InterPro" id="IPR050625">
    <property type="entry name" value="ParA/MinD_ATPase"/>
</dbReference>
<evidence type="ECO:0000256" key="1">
    <source>
        <dbReference type="ARBA" id="ARBA00022741"/>
    </source>
</evidence>
<keyword evidence="1" id="KW-0547">Nucleotide-binding</keyword>
<accession>A0ABW5SB65</accession>
<keyword evidence="2" id="KW-0067">ATP-binding</keyword>
<dbReference type="SUPFAM" id="SSF52540">
    <property type="entry name" value="P-loop containing nucleoside triphosphate hydrolases"/>
    <property type="match status" value="1"/>
</dbReference>
<keyword evidence="4" id="KW-1185">Reference proteome</keyword>